<gene>
    <name evidence="7" type="ORF">K9V48_01505</name>
</gene>
<protein>
    <submittedName>
        <fullName evidence="7">Aromatic acid exporter family protein</fullName>
    </submittedName>
</protein>
<accession>A0ABS7UM02</accession>
<dbReference type="RefSeq" id="WP_224136280.1">
    <property type="nucleotide sequence ID" value="NZ_JAIQUM010000002.1"/>
</dbReference>
<dbReference type="Pfam" id="PF06081">
    <property type="entry name" value="ArAE_1"/>
    <property type="match status" value="1"/>
</dbReference>
<evidence type="ECO:0000256" key="3">
    <source>
        <dbReference type="ARBA" id="ARBA00022692"/>
    </source>
</evidence>
<proteinExistence type="predicted"/>
<sequence>MITLGPRALKTGVAVTIALYICYYFGLEPAVFSGIAAAVSLQPSIYRTWKQMLDQLMTNTLGAIIALFAVSFLGDNPVIIGVVLIIVILISLKLKMESNIISLTLVTVLAIMSAPGNEDWLFTLNRFVIIMIGIFSAFLINVLLFPPKFKQSYYKKVQGAFQTLSLLLRTAISNELTEKTFKENWEILKKDIEKLEELYRIFDEEREKMSKINPLDVRQIVVFKQMLRTIKQGEGVLELIDEHYFQSKTKVEENKLFDQYLEHLIKCHEYYFLKYEGKVKIEDSDTISINEEELKLFFEQLLINYKEDPDHKMRIITVGVSVIEYAFQLQRFNKVLDGYIKRATD</sequence>
<feature type="transmembrane region" description="Helical" evidence="6">
    <location>
        <begin position="12"/>
        <end position="41"/>
    </location>
</feature>
<dbReference type="InterPro" id="IPR010343">
    <property type="entry name" value="ArAE_1"/>
</dbReference>
<feature type="transmembrane region" description="Helical" evidence="6">
    <location>
        <begin position="61"/>
        <end position="92"/>
    </location>
</feature>
<evidence type="ECO:0000313" key="7">
    <source>
        <dbReference type="EMBL" id="MBZ5748960.1"/>
    </source>
</evidence>
<keyword evidence="8" id="KW-1185">Reference proteome</keyword>
<comment type="caution">
    <text evidence="7">The sequence shown here is derived from an EMBL/GenBank/DDBJ whole genome shotgun (WGS) entry which is preliminary data.</text>
</comment>
<keyword evidence="2" id="KW-1003">Cell membrane</keyword>
<feature type="transmembrane region" description="Helical" evidence="6">
    <location>
        <begin position="127"/>
        <end position="146"/>
    </location>
</feature>
<dbReference type="PANTHER" id="PTHR30509:SF27">
    <property type="entry name" value="UPF0421 PROTEIN YGAE"/>
    <property type="match status" value="1"/>
</dbReference>
<evidence type="ECO:0000256" key="6">
    <source>
        <dbReference type="SAM" id="Phobius"/>
    </source>
</evidence>
<dbReference type="Proteomes" id="UP001165287">
    <property type="component" value="Unassembled WGS sequence"/>
</dbReference>
<keyword evidence="5 6" id="KW-0472">Membrane</keyword>
<name>A0ABS7UM02_9BACI</name>
<feature type="transmembrane region" description="Helical" evidence="6">
    <location>
        <begin position="99"/>
        <end position="115"/>
    </location>
</feature>
<evidence type="ECO:0000256" key="5">
    <source>
        <dbReference type="ARBA" id="ARBA00023136"/>
    </source>
</evidence>
<evidence type="ECO:0000256" key="4">
    <source>
        <dbReference type="ARBA" id="ARBA00022989"/>
    </source>
</evidence>
<organism evidence="7 8">
    <name type="scientific">Metabacillus rhizolycopersici</name>
    <dbReference type="NCBI Taxonomy" id="2875709"/>
    <lineage>
        <taxon>Bacteria</taxon>
        <taxon>Bacillati</taxon>
        <taxon>Bacillota</taxon>
        <taxon>Bacilli</taxon>
        <taxon>Bacillales</taxon>
        <taxon>Bacillaceae</taxon>
        <taxon>Metabacillus</taxon>
    </lineage>
</organism>
<evidence type="ECO:0000256" key="2">
    <source>
        <dbReference type="ARBA" id="ARBA00022475"/>
    </source>
</evidence>
<dbReference type="PANTHER" id="PTHR30509">
    <property type="entry name" value="P-HYDROXYBENZOIC ACID EFFLUX PUMP SUBUNIT-RELATED"/>
    <property type="match status" value="1"/>
</dbReference>
<evidence type="ECO:0000256" key="1">
    <source>
        <dbReference type="ARBA" id="ARBA00004651"/>
    </source>
</evidence>
<evidence type="ECO:0000313" key="8">
    <source>
        <dbReference type="Proteomes" id="UP001165287"/>
    </source>
</evidence>
<reference evidence="7" key="1">
    <citation type="submission" date="2024-05" db="EMBL/GenBank/DDBJ databases">
        <title>Metabacillus sp. nov., isolated from the rhizosphere soil of tomato plants.</title>
        <authorList>
            <person name="Ma R."/>
        </authorList>
    </citation>
    <scope>NUCLEOTIDE SEQUENCE</scope>
    <source>
        <strain evidence="7">DBTR6</strain>
    </source>
</reference>
<dbReference type="EMBL" id="JAIQUM010000002">
    <property type="protein sequence ID" value="MBZ5748960.1"/>
    <property type="molecule type" value="Genomic_DNA"/>
</dbReference>
<keyword evidence="4 6" id="KW-1133">Transmembrane helix</keyword>
<keyword evidence="3 6" id="KW-0812">Transmembrane</keyword>
<comment type="subcellular location">
    <subcellularLocation>
        <location evidence="1">Cell membrane</location>
        <topology evidence="1">Multi-pass membrane protein</topology>
    </subcellularLocation>
</comment>